<dbReference type="EMBL" id="MU267835">
    <property type="protein sequence ID" value="KAH7908236.1"/>
    <property type="molecule type" value="Genomic_DNA"/>
</dbReference>
<organism evidence="1 2">
    <name type="scientific">Hygrophoropsis aurantiaca</name>
    <dbReference type="NCBI Taxonomy" id="72124"/>
    <lineage>
        <taxon>Eukaryota</taxon>
        <taxon>Fungi</taxon>
        <taxon>Dikarya</taxon>
        <taxon>Basidiomycota</taxon>
        <taxon>Agaricomycotina</taxon>
        <taxon>Agaricomycetes</taxon>
        <taxon>Agaricomycetidae</taxon>
        <taxon>Boletales</taxon>
        <taxon>Coniophorineae</taxon>
        <taxon>Hygrophoropsidaceae</taxon>
        <taxon>Hygrophoropsis</taxon>
    </lineage>
</organism>
<name>A0ACB8A5B7_9AGAM</name>
<proteinExistence type="predicted"/>
<sequence length="269" mass="27737">MELAFFITLFFAVISAAGVFGETHTIKFANQCGYGTPALVVGGKNVSTGEDYTTNQPFSGIAYLQTGPCLANGENCLLLETTLVNSVCEGCGSSTDMSLIPPHAFNVPTSFSYYGVCDGLGATCSDPTCPMAFFTPTDYQAQVSCQDDNDNLLIAFCANASDIVLGSMSSSASSTSMASILSSQLTSATSASSSSTLSEASPSTSSTSTSVFSSASSTSSFASTSVMSSALSASTKQCHKGTSGRDTAGKRAPGNRPSKKHRRHSSTHY</sequence>
<accession>A0ACB8A5B7</accession>
<evidence type="ECO:0000313" key="1">
    <source>
        <dbReference type="EMBL" id="KAH7908236.1"/>
    </source>
</evidence>
<evidence type="ECO:0000313" key="2">
    <source>
        <dbReference type="Proteomes" id="UP000790377"/>
    </source>
</evidence>
<dbReference type="Proteomes" id="UP000790377">
    <property type="component" value="Unassembled WGS sequence"/>
</dbReference>
<protein>
    <submittedName>
        <fullName evidence="1">Uncharacterized protein</fullName>
    </submittedName>
</protein>
<comment type="caution">
    <text evidence="1">The sequence shown here is derived from an EMBL/GenBank/DDBJ whole genome shotgun (WGS) entry which is preliminary data.</text>
</comment>
<reference evidence="1" key="1">
    <citation type="journal article" date="2021" name="New Phytol.">
        <title>Evolutionary innovations through gain and loss of genes in the ectomycorrhizal Boletales.</title>
        <authorList>
            <person name="Wu G."/>
            <person name="Miyauchi S."/>
            <person name="Morin E."/>
            <person name="Kuo A."/>
            <person name="Drula E."/>
            <person name="Varga T."/>
            <person name="Kohler A."/>
            <person name="Feng B."/>
            <person name="Cao Y."/>
            <person name="Lipzen A."/>
            <person name="Daum C."/>
            <person name="Hundley H."/>
            <person name="Pangilinan J."/>
            <person name="Johnson J."/>
            <person name="Barry K."/>
            <person name="LaButti K."/>
            <person name="Ng V."/>
            <person name="Ahrendt S."/>
            <person name="Min B."/>
            <person name="Choi I.G."/>
            <person name="Park H."/>
            <person name="Plett J.M."/>
            <person name="Magnuson J."/>
            <person name="Spatafora J.W."/>
            <person name="Nagy L.G."/>
            <person name="Henrissat B."/>
            <person name="Grigoriev I.V."/>
            <person name="Yang Z.L."/>
            <person name="Xu J."/>
            <person name="Martin F.M."/>
        </authorList>
    </citation>
    <scope>NUCLEOTIDE SEQUENCE</scope>
    <source>
        <strain evidence="1">ATCC 28755</strain>
    </source>
</reference>
<gene>
    <name evidence="1" type="ORF">BJ138DRAFT_1116014</name>
</gene>
<keyword evidence="2" id="KW-1185">Reference proteome</keyword>